<feature type="signal peptide" evidence="1">
    <location>
        <begin position="1"/>
        <end position="20"/>
    </location>
</feature>
<reference evidence="2 3" key="1">
    <citation type="submission" date="2020-02" db="EMBL/GenBank/DDBJ databases">
        <title>Draft genome sequence of two Spirosoma agri KCTC 52727 and Spirosoma terrae KCTC 52035.</title>
        <authorList>
            <person name="Rojas J."/>
            <person name="Ambika Manirajan B."/>
            <person name="Suarez C."/>
            <person name="Ratering S."/>
            <person name="Schnell S."/>
        </authorList>
    </citation>
    <scope>NUCLEOTIDE SEQUENCE [LARGE SCALE GENOMIC DNA]</scope>
    <source>
        <strain evidence="2 3">KCTC 52035</strain>
    </source>
</reference>
<feature type="chain" id="PRO_5026802521" evidence="1">
    <location>
        <begin position="21"/>
        <end position="218"/>
    </location>
</feature>
<name>A0A6L9L7H8_9BACT</name>
<dbReference type="RefSeq" id="WP_163946429.1">
    <property type="nucleotide sequence ID" value="NZ_JAAFZH010000003.1"/>
</dbReference>
<evidence type="ECO:0000256" key="1">
    <source>
        <dbReference type="SAM" id="SignalP"/>
    </source>
</evidence>
<proteinExistence type="predicted"/>
<sequence length="218" mass="24615">MNSPLLAALMSCLVVSTLQAQPFEKPANRFGFGIFAGANAVYPIIRTQYPYHYKSQINVLAGVDLQYRLNSRSSLHMQPSWTQVKDLKRNDYSETPALSLSTLKLPFLYRNYFLPHRKLLFFQIGGSYNYLIDGQFREEIIMNCFIGPCPVLYSNLSSSNKSALSGVAGLGLMIDLPKVSIPITLNYERYVTGYQFSTEYNRVKVKSEGFSITTGVNF</sequence>
<evidence type="ECO:0000313" key="2">
    <source>
        <dbReference type="EMBL" id="NDU95111.1"/>
    </source>
</evidence>
<accession>A0A6L9L7H8</accession>
<evidence type="ECO:0000313" key="3">
    <source>
        <dbReference type="Proteomes" id="UP000474175"/>
    </source>
</evidence>
<organism evidence="2 3">
    <name type="scientific">Spirosoma terrae</name>
    <dbReference type="NCBI Taxonomy" id="1968276"/>
    <lineage>
        <taxon>Bacteria</taxon>
        <taxon>Pseudomonadati</taxon>
        <taxon>Bacteroidota</taxon>
        <taxon>Cytophagia</taxon>
        <taxon>Cytophagales</taxon>
        <taxon>Cytophagaceae</taxon>
        <taxon>Spirosoma</taxon>
    </lineage>
</organism>
<gene>
    <name evidence="2" type="ORF">GK108_09520</name>
</gene>
<keyword evidence="3" id="KW-1185">Reference proteome</keyword>
<comment type="caution">
    <text evidence="2">The sequence shown here is derived from an EMBL/GenBank/DDBJ whole genome shotgun (WGS) entry which is preliminary data.</text>
</comment>
<keyword evidence="1" id="KW-0732">Signal</keyword>
<dbReference type="EMBL" id="JAAFZH010000003">
    <property type="protein sequence ID" value="NDU95111.1"/>
    <property type="molecule type" value="Genomic_DNA"/>
</dbReference>
<dbReference type="Proteomes" id="UP000474175">
    <property type="component" value="Unassembled WGS sequence"/>
</dbReference>
<protein>
    <submittedName>
        <fullName evidence="2">PorT family protein</fullName>
    </submittedName>
</protein>
<dbReference type="AlphaFoldDB" id="A0A6L9L7H8"/>